<dbReference type="OrthoDB" id="6894792at2"/>
<dbReference type="Gene3D" id="3.10.20.30">
    <property type="match status" value="1"/>
</dbReference>
<evidence type="ECO:0000313" key="2">
    <source>
        <dbReference type="Proteomes" id="UP000000466"/>
    </source>
</evidence>
<dbReference type="AlphaFoldDB" id="K4KPY0"/>
<reference evidence="1 2" key="1">
    <citation type="journal article" date="2013" name="Genome Announc.">
        <title>Complete genome sequence of Simiduia agarivorans SA1(T), a marine bacterium able to degrade a variety of polysaccharides.</title>
        <authorList>
            <person name="Lin S.Y."/>
            <person name="Shieh W.Y."/>
            <person name="Chen J.S."/>
            <person name="Tang S.L."/>
        </authorList>
    </citation>
    <scope>NUCLEOTIDE SEQUENCE [LARGE SCALE GENOMIC DNA]</scope>
    <source>
        <strain evidence="2">DSM 21679 / JCM 13881 / BCRC 17597 / SA1</strain>
    </source>
</reference>
<accession>K4KPY0</accession>
<dbReference type="SUPFAM" id="SSF54285">
    <property type="entry name" value="MoaD/ThiS"/>
    <property type="match status" value="1"/>
</dbReference>
<dbReference type="Pfam" id="PF02597">
    <property type="entry name" value="ThiS"/>
    <property type="match status" value="1"/>
</dbReference>
<name>K4KPY0_SIMAS</name>
<organism evidence="1 2">
    <name type="scientific">Simiduia agarivorans (strain DSM 21679 / JCM 13881 / BCRC 17597 / SA1)</name>
    <dbReference type="NCBI Taxonomy" id="1117647"/>
    <lineage>
        <taxon>Bacteria</taxon>
        <taxon>Pseudomonadati</taxon>
        <taxon>Pseudomonadota</taxon>
        <taxon>Gammaproteobacteria</taxon>
        <taxon>Cellvibrionales</taxon>
        <taxon>Cellvibrionaceae</taxon>
        <taxon>Simiduia</taxon>
    </lineage>
</organism>
<sequence length="92" mass="10343">MASVEVTQHLYRYFPVLENNLLTASGATVRQVLDQVNLVAPGFLDYVLDERGHVRRHVNICVNQSMIADRVKLSDPVTEQDRVFIFQALSGG</sequence>
<keyword evidence="2" id="KW-1185">Reference proteome</keyword>
<dbReference type="STRING" id="1117647.M5M_15095"/>
<dbReference type="InterPro" id="IPR016155">
    <property type="entry name" value="Mopterin_synth/thiamin_S_b"/>
</dbReference>
<dbReference type="InterPro" id="IPR003749">
    <property type="entry name" value="ThiS/MoaD-like"/>
</dbReference>
<dbReference type="EMBL" id="CP003746">
    <property type="protein sequence ID" value="AFV00154.1"/>
    <property type="molecule type" value="Genomic_DNA"/>
</dbReference>
<dbReference type="HOGENOM" id="CLU_114601_0_0_6"/>
<dbReference type="KEGG" id="saga:M5M_15095"/>
<protein>
    <recommendedName>
        <fullName evidence="3">ThiS family protein</fullName>
    </recommendedName>
</protein>
<dbReference type="PANTHER" id="PTHR38031:SF1">
    <property type="entry name" value="SULFUR CARRIER PROTEIN CYSO"/>
    <property type="match status" value="1"/>
</dbReference>
<evidence type="ECO:0000313" key="1">
    <source>
        <dbReference type="EMBL" id="AFV00154.1"/>
    </source>
</evidence>
<gene>
    <name evidence="1" type="ordered locus">M5M_15095</name>
</gene>
<dbReference type="RefSeq" id="WP_015048306.1">
    <property type="nucleotide sequence ID" value="NC_018868.3"/>
</dbReference>
<dbReference type="CDD" id="cd17040">
    <property type="entry name" value="Ubl_MoaD_like"/>
    <property type="match status" value="1"/>
</dbReference>
<dbReference type="PANTHER" id="PTHR38031">
    <property type="entry name" value="SULFUR CARRIER PROTEIN SLR0821-RELATED"/>
    <property type="match status" value="1"/>
</dbReference>
<dbReference type="InterPro" id="IPR052045">
    <property type="entry name" value="Sulfur_Carrier/Prot_Modifier"/>
</dbReference>
<dbReference type="InterPro" id="IPR012675">
    <property type="entry name" value="Beta-grasp_dom_sf"/>
</dbReference>
<dbReference type="Proteomes" id="UP000000466">
    <property type="component" value="Chromosome"/>
</dbReference>
<evidence type="ECO:0008006" key="3">
    <source>
        <dbReference type="Google" id="ProtNLM"/>
    </source>
</evidence>
<dbReference type="eggNOG" id="COG1977">
    <property type="taxonomic scope" value="Bacteria"/>
</dbReference>
<proteinExistence type="predicted"/>